<reference evidence="1" key="2">
    <citation type="submission" date="2023-06" db="EMBL/GenBank/DDBJ databases">
        <authorList>
            <person name="Ma L."/>
            <person name="Liu K.-W."/>
            <person name="Li Z."/>
            <person name="Hsiao Y.-Y."/>
            <person name="Qi Y."/>
            <person name="Fu T."/>
            <person name="Tang G."/>
            <person name="Zhang D."/>
            <person name="Sun W.-H."/>
            <person name="Liu D.-K."/>
            <person name="Li Y."/>
            <person name="Chen G.-Z."/>
            <person name="Liu X.-D."/>
            <person name="Liao X.-Y."/>
            <person name="Jiang Y.-T."/>
            <person name="Yu X."/>
            <person name="Hao Y."/>
            <person name="Huang J."/>
            <person name="Zhao X.-W."/>
            <person name="Ke S."/>
            <person name="Chen Y.-Y."/>
            <person name="Wu W.-L."/>
            <person name="Hsu J.-L."/>
            <person name="Lin Y.-F."/>
            <person name="Huang M.-D."/>
            <person name="Li C.-Y."/>
            <person name="Huang L."/>
            <person name="Wang Z.-W."/>
            <person name="Zhao X."/>
            <person name="Zhong W.-Y."/>
            <person name="Peng D.-H."/>
            <person name="Ahmad S."/>
            <person name="Lan S."/>
            <person name="Zhang J.-S."/>
            <person name="Tsai W.-C."/>
            <person name="Van De Peer Y."/>
            <person name="Liu Z.-J."/>
        </authorList>
    </citation>
    <scope>NUCLEOTIDE SEQUENCE</scope>
    <source>
        <strain evidence="1">CP</strain>
        <tissue evidence="1">Leaves</tissue>
    </source>
</reference>
<dbReference type="Proteomes" id="UP001180020">
    <property type="component" value="Unassembled WGS sequence"/>
</dbReference>
<reference evidence="1" key="1">
    <citation type="journal article" date="2023" name="Nat. Commun.">
        <title>Diploid and tetraploid genomes of Acorus and the evolution of monocots.</title>
        <authorList>
            <person name="Ma L."/>
            <person name="Liu K.W."/>
            <person name="Li Z."/>
            <person name="Hsiao Y.Y."/>
            <person name="Qi Y."/>
            <person name="Fu T."/>
            <person name="Tang G.D."/>
            <person name="Zhang D."/>
            <person name="Sun W.H."/>
            <person name="Liu D.K."/>
            <person name="Li Y."/>
            <person name="Chen G.Z."/>
            <person name="Liu X.D."/>
            <person name="Liao X.Y."/>
            <person name="Jiang Y.T."/>
            <person name="Yu X."/>
            <person name="Hao Y."/>
            <person name="Huang J."/>
            <person name="Zhao X.W."/>
            <person name="Ke S."/>
            <person name="Chen Y.Y."/>
            <person name="Wu W.L."/>
            <person name="Hsu J.L."/>
            <person name="Lin Y.F."/>
            <person name="Huang M.D."/>
            <person name="Li C.Y."/>
            <person name="Huang L."/>
            <person name="Wang Z.W."/>
            <person name="Zhao X."/>
            <person name="Zhong W.Y."/>
            <person name="Peng D.H."/>
            <person name="Ahmad S."/>
            <person name="Lan S."/>
            <person name="Zhang J.S."/>
            <person name="Tsai W.C."/>
            <person name="Van de Peer Y."/>
            <person name="Liu Z.J."/>
        </authorList>
    </citation>
    <scope>NUCLEOTIDE SEQUENCE</scope>
    <source>
        <strain evidence="1">CP</strain>
    </source>
</reference>
<dbReference type="GO" id="GO:0016255">
    <property type="term" value="P:attachment of GPI anchor to protein"/>
    <property type="evidence" value="ECO:0007669"/>
    <property type="project" value="TreeGrafter"/>
</dbReference>
<sequence>MAAALVLRVVDSLEDSNTDTLTIYSEASNGQMPNLDLINIVHFLVIHRQGLRVKIEKVGSLLNSVWLNFVGELVEWTGKVAARLNPQWRFGIPAVEYVDGTATLASLLYYQALGVPTGSHGAFRDYQVDAITLEFSPWTSSYKDIGQSAFLLRGGRLIGE</sequence>
<comment type="caution">
    <text evidence="1">The sequence shown here is derived from an EMBL/GenBank/DDBJ whole genome shotgun (WGS) entry which is preliminary data.</text>
</comment>
<name>A0AAV9E804_ACOCL</name>
<evidence type="ECO:0000313" key="2">
    <source>
        <dbReference type="Proteomes" id="UP001180020"/>
    </source>
</evidence>
<dbReference type="Pfam" id="PF04114">
    <property type="entry name" value="Gaa1"/>
    <property type="match status" value="1"/>
</dbReference>
<evidence type="ECO:0000313" key="1">
    <source>
        <dbReference type="EMBL" id="KAK1309610.1"/>
    </source>
</evidence>
<proteinExistence type="predicted"/>
<gene>
    <name evidence="1" type="ORF">QJS10_CPA09g00715</name>
</gene>
<dbReference type="PANTHER" id="PTHR13304">
    <property type="entry name" value="GLYCOSYLPHOSPHATIDYLINOSITOL ANCHOR ATTACHMENT 1 PROTEIN"/>
    <property type="match status" value="1"/>
</dbReference>
<protein>
    <submittedName>
        <fullName evidence="1">Uncharacterized protein</fullName>
    </submittedName>
</protein>
<dbReference type="GO" id="GO:0042765">
    <property type="term" value="C:GPI-anchor transamidase complex"/>
    <property type="evidence" value="ECO:0007669"/>
    <property type="project" value="InterPro"/>
</dbReference>
<dbReference type="AlphaFoldDB" id="A0AAV9E804"/>
<organism evidence="1 2">
    <name type="scientific">Acorus calamus</name>
    <name type="common">Sweet flag</name>
    <dbReference type="NCBI Taxonomy" id="4465"/>
    <lineage>
        <taxon>Eukaryota</taxon>
        <taxon>Viridiplantae</taxon>
        <taxon>Streptophyta</taxon>
        <taxon>Embryophyta</taxon>
        <taxon>Tracheophyta</taxon>
        <taxon>Spermatophyta</taxon>
        <taxon>Magnoliopsida</taxon>
        <taxon>Liliopsida</taxon>
        <taxon>Acoraceae</taxon>
        <taxon>Acorus</taxon>
    </lineage>
</organism>
<dbReference type="InterPro" id="IPR007246">
    <property type="entry name" value="Gaa1"/>
</dbReference>
<accession>A0AAV9E804</accession>
<dbReference type="PANTHER" id="PTHR13304:SF0">
    <property type="entry name" value="GLYCOSYLPHOSPHATIDYLINOSITOL ANCHOR ATTACHMENT 1 PROTEIN"/>
    <property type="match status" value="1"/>
</dbReference>
<keyword evidence="2" id="KW-1185">Reference proteome</keyword>
<dbReference type="EMBL" id="JAUJYO010000009">
    <property type="protein sequence ID" value="KAK1309610.1"/>
    <property type="molecule type" value="Genomic_DNA"/>
</dbReference>